<evidence type="ECO:0000256" key="1">
    <source>
        <dbReference type="SAM" id="MobiDB-lite"/>
    </source>
</evidence>
<gene>
    <name evidence="2" type="ORF">M91_18452</name>
</gene>
<name>L8I093_9CETA</name>
<reference evidence="2 3" key="1">
    <citation type="journal article" date="2012" name="Nat. Genet.">
        <title>The yak genome and adaptation to life at high altitude.</title>
        <authorList>
            <person name="Qiu Q."/>
            <person name="Zhang G."/>
            <person name="Ma T."/>
            <person name="Qian W."/>
            <person name="Wang J."/>
            <person name="Ye Z."/>
            <person name="Cao C."/>
            <person name="Hu Q."/>
            <person name="Kim J."/>
            <person name="Larkin D.M."/>
            <person name="Auvil L."/>
            <person name="Capitanu B."/>
            <person name="Ma J."/>
            <person name="Lewin H.A."/>
            <person name="Qian X."/>
            <person name="Lang Y."/>
            <person name="Zhou R."/>
            <person name="Wang L."/>
            <person name="Wang K."/>
            <person name="Xia J."/>
            <person name="Liao S."/>
            <person name="Pan S."/>
            <person name="Lu X."/>
            <person name="Hou H."/>
            <person name="Wang Y."/>
            <person name="Zang X."/>
            <person name="Yin Y."/>
            <person name="Ma H."/>
            <person name="Zhang J."/>
            <person name="Wang Z."/>
            <person name="Zhang Y."/>
            <person name="Zhang D."/>
            <person name="Yonezawa T."/>
            <person name="Hasegawa M."/>
            <person name="Zhong Y."/>
            <person name="Liu W."/>
            <person name="Zhang Y."/>
            <person name="Huang Z."/>
            <person name="Zhang S."/>
            <person name="Long R."/>
            <person name="Yang H."/>
            <person name="Wang J."/>
            <person name="Lenstra J.A."/>
            <person name="Cooper D.N."/>
            <person name="Wu Y."/>
            <person name="Wang J."/>
            <person name="Shi P."/>
            <person name="Wang J."/>
            <person name="Liu J."/>
        </authorList>
    </citation>
    <scope>NUCLEOTIDE SEQUENCE [LARGE SCALE GENOMIC DNA]</scope>
    <source>
        <strain evidence="3">yakQH1</strain>
    </source>
</reference>
<feature type="non-terminal residue" evidence="2">
    <location>
        <position position="1"/>
    </location>
</feature>
<evidence type="ECO:0000313" key="2">
    <source>
        <dbReference type="EMBL" id="ELR48702.1"/>
    </source>
</evidence>
<evidence type="ECO:0000313" key="3">
    <source>
        <dbReference type="Proteomes" id="UP000011080"/>
    </source>
</evidence>
<protein>
    <submittedName>
        <fullName evidence="2">Uncharacterized protein</fullName>
    </submittedName>
</protein>
<proteinExistence type="predicted"/>
<accession>L8I093</accession>
<dbReference type="AlphaFoldDB" id="L8I093"/>
<feature type="compositionally biased region" description="Basic and acidic residues" evidence="1">
    <location>
        <begin position="1"/>
        <end position="21"/>
    </location>
</feature>
<feature type="region of interest" description="Disordered" evidence="1">
    <location>
        <begin position="1"/>
        <end position="44"/>
    </location>
</feature>
<dbReference type="Proteomes" id="UP000011080">
    <property type="component" value="Unassembled WGS sequence"/>
</dbReference>
<organism evidence="2 3">
    <name type="scientific">Bos mutus</name>
    <name type="common">wild yak</name>
    <dbReference type="NCBI Taxonomy" id="72004"/>
    <lineage>
        <taxon>Eukaryota</taxon>
        <taxon>Metazoa</taxon>
        <taxon>Chordata</taxon>
        <taxon>Craniata</taxon>
        <taxon>Vertebrata</taxon>
        <taxon>Euteleostomi</taxon>
        <taxon>Mammalia</taxon>
        <taxon>Eutheria</taxon>
        <taxon>Laurasiatheria</taxon>
        <taxon>Artiodactyla</taxon>
        <taxon>Ruminantia</taxon>
        <taxon>Pecora</taxon>
        <taxon>Bovidae</taxon>
        <taxon>Bovinae</taxon>
        <taxon>Bos</taxon>
    </lineage>
</organism>
<dbReference type="EMBL" id="JH882620">
    <property type="protein sequence ID" value="ELR48702.1"/>
    <property type="molecule type" value="Genomic_DNA"/>
</dbReference>
<sequence>GDIWTRTHGEMSCEDEGRSWDDASSSQGAPEIASKPPEAGREAGDRFSLRLRRSHPGDTSTLHLCPPEF</sequence>